<dbReference type="Pfam" id="PF06259">
    <property type="entry name" value="Abhydrolase_8"/>
    <property type="match status" value="1"/>
</dbReference>
<organism evidence="3 4">
    <name type="scientific">Nesterenkonia halobia</name>
    <dbReference type="NCBI Taxonomy" id="37922"/>
    <lineage>
        <taxon>Bacteria</taxon>
        <taxon>Bacillati</taxon>
        <taxon>Actinomycetota</taxon>
        <taxon>Actinomycetes</taxon>
        <taxon>Micrococcales</taxon>
        <taxon>Micrococcaceae</taxon>
        <taxon>Nesterenkonia</taxon>
    </lineage>
</organism>
<evidence type="ECO:0000313" key="4">
    <source>
        <dbReference type="Proteomes" id="UP001501736"/>
    </source>
</evidence>
<evidence type="ECO:0000259" key="2">
    <source>
        <dbReference type="Pfam" id="PF06259"/>
    </source>
</evidence>
<evidence type="ECO:0000313" key="3">
    <source>
        <dbReference type="EMBL" id="GAA3281750.1"/>
    </source>
</evidence>
<dbReference type="RefSeq" id="WP_344718378.1">
    <property type="nucleotide sequence ID" value="NZ_BAAAYG010000003.1"/>
</dbReference>
<name>A0ABP6RBV8_9MICC</name>
<dbReference type="Proteomes" id="UP001501736">
    <property type="component" value="Unassembled WGS sequence"/>
</dbReference>
<protein>
    <recommendedName>
        <fullName evidence="2">DUF1023 domain-containing protein</fullName>
    </recommendedName>
</protein>
<dbReference type="EMBL" id="BAAAYG010000003">
    <property type="protein sequence ID" value="GAA3281750.1"/>
    <property type="molecule type" value="Genomic_DNA"/>
</dbReference>
<sequence length="686" mass="72550">MSLGLSSVFAATPEVAAPPQISGSWEPLGTEAAAMAAAAGSVQTAVDEAAGRWARLAASYDEPSTNTVVHRAMDPLTPRAGSWSTTMVEAGAVVEAFAQQARQLQAQAEELTAARAEVLRAAAEIEAGDSWAETWGETWSETWGRRLRVAEFNAAVVELREAWEQAQQSVVDQLAAIGRAAGAEGIGSDGVGSEGVGSLDVADEAALGSGSARTPSGDGAAADDLVDDLAGDDQEAILERLDDEEAAAAAAALADRRLDAQFALPGDAARRMREVMATHDHRTEAGMQAIREAFLRLDGEERRRLVVAYPAEFGNLNGIPLAMRARANAVRVAAMRHRLRRDASPDQEAGWGTADDERRRTLRAGLDQAARQIAAGTSVVHLSARGRGEIVVMDGTPTAETERTLIHVPGTGTDPSGLDQQVDRVEALGGAAEPGTVRVSWQGAQLPQQLIDNIDGLDPSFALEEEIERGARNLAAFDHALELEVGEATRSTVSAHSAGTAYMGRAAHQDHGLTADALIYIAPSGPGKGVSSPEDLADPSTEVFMVEARDDAVDPVRELLGWQGAHGRAAVPWQDPMEGLEAIELEPGAADRTVLDDGDEPRLVSAEGPFAAHSGVLDEDTHAVESIRAIVSGGDEQVLPLYDAADTRLPEGLDEEAAVRRRLLEDHEEREDWIAVEDLSHPAPSR</sequence>
<proteinExistence type="predicted"/>
<accession>A0ABP6RBV8</accession>
<dbReference type="InterPro" id="IPR010427">
    <property type="entry name" value="DUF1023"/>
</dbReference>
<gene>
    <name evidence="3" type="ORF">GCM10020260_07760</name>
</gene>
<feature type="domain" description="DUF1023" evidence="2">
    <location>
        <begin position="409"/>
        <end position="557"/>
    </location>
</feature>
<comment type="caution">
    <text evidence="3">The sequence shown here is derived from an EMBL/GenBank/DDBJ whole genome shotgun (WGS) entry which is preliminary data.</text>
</comment>
<feature type="coiled-coil region" evidence="1">
    <location>
        <begin position="94"/>
        <end position="124"/>
    </location>
</feature>
<keyword evidence="1" id="KW-0175">Coiled coil</keyword>
<reference evidence="4" key="1">
    <citation type="journal article" date="2019" name="Int. J. Syst. Evol. Microbiol.">
        <title>The Global Catalogue of Microorganisms (GCM) 10K type strain sequencing project: providing services to taxonomists for standard genome sequencing and annotation.</title>
        <authorList>
            <consortium name="The Broad Institute Genomics Platform"/>
            <consortium name="The Broad Institute Genome Sequencing Center for Infectious Disease"/>
            <person name="Wu L."/>
            <person name="Ma J."/>
        </authorList>
    </citation>
    <scope>NUCLEOTIDE SEQUENCE [LARGE SCALE GENOMIC DNA]</scope>
    <source>
        <strain evidence="4">JCM 11483</strain>
    </source>
</reference>
<evidence type="ECO:0000256" key="1">
    <source>
        <dbReference type="SAM" id="Coils"/>
    </source>
</evidence>
<keyword evidence="4" id="KW-1185">Reference proteome</keyword>